<dbReference type="PATRIC" id="fig|294671.3.peg.693"/>
<reference evidence="4" key="2">
    <citation type="submission" date="2016-02" db="EMBL/GenBank/DDBJ databases">
        <title>The draft genome sequence of the rumen methanogen Methanobrevibacter olleyae YLM1.</title>
        <authorList>
            <consortium name="New Zealand Agricultural Greenhouse Gas Research Centre/Pastoral Greenhouse Gas Research Consortium"/>
            <person name="Kelly W.J."/>
            <person name="Li D."/>
            <person name="Lambie S.C."/>
            <person name="Attwood G.T."/>
            <person name="Altermann E."/>
            <person name="Leahy S.C."/>
        </authorList>
    </citation>
    <scope>NUCLEOTIDE SEQUENCE [LARGE SCALE GENOMIC DNA]</scope>
    <source>
        <strain evidence="4">YLM1</strain>
    </source>
</reference>
<dbReference type="GeneID" id="28488963"/>
<keyword evidence="1" id="KW-0812">Transmembrane</keyword>
<keyword evidence="1" id="KW-0472">Membrane</keyword>
<reference evidence="3" key="3">
    <citation type="submission" date="2016-10" db="EMBL/GenBank/DDBJ databases">
        <authorList>
            <person name="de Groot N.N."/>
        </authorList>
    </citation>
    <scope>NUCLEOTIDE SEQUENCE [LARGE SCALE GENOMIC DNA]</scope>
    <source>
        <strain evidence="3">DSM 16632</strain>
    </source>
</reference>
<keyword evidence="4" id="KW-1185">Reference proteome</keyword>
<reference evidence="5" key="4">
    <citation type="submission" date="2016-10" db="EMBL/GenBank/DDBJ databases">
        <authorList>
            <person name="Varghese N."/>
        </authorList>
    </citation>
    <scope>NUCLEOTIDE SEQUENCE [LARGE SCALE GENOMIC DNA]</scope>
    <source>
        <strain evidence="5">DSM 16632</strain>
    </source>
</reference>
<protein>
    <recommendedName>
        <fullName evidence="6">Class III signal peptide</fullName>
    </recommendedName>
</protein>
<evidence type="ECO:0000313" key="4">
    <source>
        <dbReference type="Proteomes" id="UP000066376"/>
    </source>
</evidence>
<dbReference type="STRING" id="294671.YLM1_0667"/>
<evidence type="ECO:0000313" key="2">
    <source>
        <dbReference type="EMBL" id="AMK15224.1"/>
    </source>
</evidence>
<dbReference type="Proteomes" id="UP000183442">
    <property type="component" value="Unassembled WGS sequence"/>
</dbReference>
<name>A0A126QZH5_METOL</name>
<keyword evidence="1" id="KW-1133">Transmembrane helix</keyword>
<sequence>MKFENLGNKGQLSLEYILSSMIVILIISLISVPILLTTIDYSNDLIDSINAKNELSKITDAIDFCFTAGKGSRKIIYVDFNQDINLKLSNNGKVGYASVNLNLSDNSKEIVRYFDYANLNDNIQLSKGFNKLIVEWNEDSNRIEITRVI</sequence>
<evidence type="ECO:0008006" key="6">
    <source>
        <dbReference type="Google" id="ProtNLM"/>
    </source>
</evidence>
<dbReference type="RefSeq" id="WP_067146283.1">
    <property type="nucleotide sequence ID" value="NZ_CP014265.1"/>
</dbReference>
<feature type="transmembrane region" description="Helical" evidence="1">
    <location>
        <begin position="12"/>
        <end position="36"/>
    </location>
</feature>
<reference evidence="2 4" key="1">
    <citation type="journal article" date="2016" name="Genome Announc.">
        <title>Draft Genome Sequence of the Rumen Methanogen Methanobrevibacter olleyae YLM1.</title>
        <authorList>
            <person name="Kelly W.J."/>
            <person name="Li D."/>
            <person name="Lambie S.C."/>
            <person name="Cox F."/>
            <person name="Attwood G.T."/>
            <person name="Altermann E."/>
            <person name="Leahy S.C."/>
        </authorList>
    </citation>
    <scope>NUCLEOTIDE SEQUENCE [LARGE SCALE GENOMIC DNA]</scope>
    <source>
        <strain evidence="2 4">YLM1</strain>
    </source>
</reference>
<organism evidence="2 4">
    <name type="scientific">Methanobrevibacter olleyae</name>
    <dbReference type="NCBI Taxonomy" id="294671"/>
    <lineage>
        <taxon>Archaea</taxon>
        <taxon>Methanobacteriati</taxon>
        <taxon>Methanobacteriota</taxon>
        <taxon>Methanomada group</taxon>
        <taxon>Methanobacteria</taxon>
        <taxon>Methanobacteriales</taxon>
        <taxon>Methanobacteriaceae</taxon>
        <taxon>Methanobrevibacter</taxon>
    </lineage>
</organism>
<evidence type="ECO:0000313" key="3">
    <source>
        <dbReference type="EMBL" id="SFL71361.1"/>
    </source>
</evidence>
<proteinExistence type="predicted"/>
<dbReference type="KEGG" id="mol:YLM1_0667"/>
<gene>
    <name evidence="3" type="ORF">SAMN02910297_01580</name>
    <name evidence="2" type="ORF">YLM1_0667</name>
</gene>
<dbReference type="EMBL" id="CP014265">
    <property type="protein sequence ID" value="AMK15224.1"/>
    <property type="molecule type" value="Genomic_DNA"/>
</dbReference>
<evidence type="ECO:0000256" key="1">
    <source>
        <dbReference type="SAM" id="Phobius"/>
    </source>
</evidence>
<dbReference type="AlphaFoldDB" id="A0A126QZH5"/>
<evidence type="ECO:0000313" key="5">
    <source>
        <dbReference type="Proteomes" id="UP000183442"/>
    </source>
</evidence>
<accession>A0A126QZH5</accession>
<dbReference type="Proteomes" id="UP000066376">
    <property type="component" value="Chromosome"/>
</dbReference>
<dbReference type="OrthoDB" id="77975at2157"/>
<dbReference type="EMBL" id="FOTL01000030">
    <property type="protein sequence ID" value="SFL71361.1"/>
    <property type="molecule type" value="Genomic_DNA"/>
</dbReference>